<proteinExistence type="predicted"/>
<sequence>METPSSLPSGYHFKPTDEELIMNYLLKKVTKQSLPSEMVHECDLHGDENIWQSKFEDSGEKGLYFFANLRCKKTENGVRIKRSTASGGTWKAAYFQKIMYDQRVRVGSKRTFSYVAKQRSSAENKWTMTEYRLDGSLLADAKDSYYVLCQVRKLKNPGVTHRESGSRTINDSLVQSTLTREVEATGETSVSSSPSAKTERVRIEEMEHLNSDSGYFVRPGANAPPIGPHEYCFVFVVEKRLQRAFI</sequence>
<organism evidence="1 2">
    <name type="scientific">Melia azedarach</name>
    <name type="common">Chinaberry tree</name>
    <dbReference type="NCBI Taxonomy" id="155640"/>
    <lineage>
        <taxon>Eukaryota</taxon>
        <taxon>Viridiplantae</taxon>
        <taxon>Streptophyta</taxon>
        <taxon>Embryophyta</taxon>
        <taxon>Tracheophyta</taxon>
        <taxon>Spermatophyta</taxon>
        <taxon>Magnoliopsida</taxon>
        <taxon>eudicotyledons</taxon>
        <taxon>Gunneridae</taxon>
        <taxon>Pentapetalae</taxon>
        <taxon>rosids</taxon>
        <taxon>malvids</taxon>
        <taxon>Sapindales</taxon>
        <taxon>Meliaceae</taxon>
        <taxon>Melia</taxon>
    </lineage>
</organism>
<comment type="caution">
    <text evidence="1">The sequence shown here is derived from an EMBL/GenBank/DDBJ whole genome shotgun (WGS) entry which is preliminary data.</text>
</comment>
<protein>
    <submittedName>
        <fullName evidence="1">NAC domain protein</fullName>
    </submittedName>
</protein>
<gene>
    <name evidence="1" type="ORF">OWV82_024218</name>
</gene>
<evidence type="ECO:0000313" key="1">
    <source>
        <dbReference type="EMBL" id="KAJ4700901.1"/>
    </source>
</evidence>
<accession>A0ACC1WPX7</accession>
<dbReference type="Proteomes" id="UP001164539">
    <property type="component" value="Chromosome 14"/>
</dbReference>
<keyword evidence="2" id="KW-1185">Reference proteome</keyword>
<reference evidence="1 2" key="1">
    <citation type="journal article" date="2023" name="Science">
        <title>Complex scaffold remodeling in plant triterpene biosynthesis.</title>
        <authorList>
            <person name="De La Pena R."/>
            <person name="Hodgson H."/>
            <person name="Liu J.C."/>
            <person name="Stephenson M.J."/>
            <person name="Martin A.C."/>
            <person name="Owen C."/>
            <person name="Harkess A."/>
            <person name="Leebens-Mack J."/>
            <person name="Jimenez L.E."/>
            <person name="Osbourn A."/>
            <person name="Sattely E.S."/>
        </authorList>
    </citation>
    <scope>NUCLEOTIDE SEQUENCE [LARGE SCALE GENOMIC DNA]</scope>
    <source>
        <strain evidence="2">cv. JPN11</strain>
        <tissue evidence="1">Leaf</tissue>
    </source>
</reference>
<name>A0ACC1WPX7_MELAZ</name>
<evidence type="ECO:0000313" key="2">
    <source>
        <dbReference type="Proteomes" id="UP001164539"/>
    </source>
</evidence>
<dbReference type="EMBL" id="CM051407">
    <property type="protein sequence ID" value="KAJ4700901.1"/>
    <property type="molecule type" value="Genomic_DNA"/>
</dbReference>